<dbReference type="Proteomes" id="UP000324233">
    <property type="component" value="Chromosome"/>
</dbReference>
<proteinExistence type="predicted"/>
<dbReference type="KEGG" id="agv:OJF2_29660"/>
<evidence type="ECO:0000313" key="2">
    <source>
        <dbReference type="Proteomes" id="UP000324233"/>
    </source>
</evidence>
<sequence>MDHQSLTQRAAFRTTACPIPLSLTLPHQGGGDKKVG</sequence>
<protein>
    <submittedName>
        <fullName evidence="1">Uncharacterized protein</fullName>
    </submittedName>
</protein>
<gene>
    <name evidence="1" type="ORF">OJF2_29660</name>
</gene>
<name>A0A5B9W2I4_9BACT</name>
<organism evidence="1 2">
    <name type="scientific">Aquisphaera giovannonii</name>
    <dbReference type="NCBI Taxonomy" id="406548"/>
    <lineage>
        <taxon>Bacteria</taxon>
        <taxon>Pseudomonadati</taxon>
        <taxon>Planctomycetota</taxon>
        <taxon>Planctomycetia</taxon>
        <taxon>Isosphaerales</taxon>
        <taxon>Isosphaeraceae</taxon>
        <taxon>Aquisphaera</taxon>
    </lineage>
</organism>
<accession>A0A5B9W2I4</accession>
<keyword evidence="2" id="KW-1185">Reference proteome</keyword>
<reference evidence="1 2" key="1">
    <citation type="submission" date="2019-08" db="EMBL/GenBank/DDBJ databases">
        <title>Deep-cultivation of Planctomycetes and their phenomic and genomic characterization uncovers novel biology.</title>
        <authorList>
            <person name="Wiegand S."/>
            <person name="Jogler M."/>
            <person name="Boedeker C."/>
            <person name="Pinto D."/>
            <person name="Vollmers J."/>
            <person name="Rivas-Marin E."/>
            <person name="Kohn T."/>
            <person name="Peeters S.H."/>
            <person name="Heuer A."/>
            <person name="Rast P."/>
            <person name="Oberbeckmann S."/>
            <person name="Bunk B."/>
            <person name="Jeske O."/>
            <person name="Meyerdierks A."/>
            <person name="Storesund J.E."/>
            <person name="Kallscheuer N."/>
            <person name="Luecker S."/>
            <person name="Lage O.M."/>
            <person name="Pohl T."/>
            <person name="Merkel B.J."/>
            <person name="Hornburger P."/>
            <person name="Mueller R.-W."/>
            <person name="Bruemmer F."/>
            <person name="Labrenz M."/>
            <person name="Spormann A.M."/>
            <person name="Op den Camp H."/>
            <person name="Overmann J."/>
            <person name="Amann R."/>
            <person name="Jetten M.S.M."/>
            <person name="Mascher T."/>
            <person name="Medema M.H."/>
            <person name="Devos D.P."/>
            <person name="Kaster A.-K."/>
            <person name="Ovreas L."/>
            <person name="Rohde M."/>
            <person name="Galperin M.Y."/>
            <person name="Jogler C."/>
        </authorList>
    </citation>
    <scope>NUCLEOTIDE SEQUENCE [LARGE SCALE GENOMIC DNA]</scope>
    <source>
        <strain evidence="1 2">OJF2</strain>
    </source>
</reference>
<evidence type="ECO:0000313" key="1">
    <source>
        <dbReference type="EMBL" id="QEH34427.1"/>
    </source>
</evidence>
<dbReference type="EMBL" id="CP042997">
    <property type="protein sequence ID" value="QEH34427.1"/>
    <property type="molecule type" value="Genomic_DNA"/>
</dbReference>
<dbReference type="AlphaFoldDB" id="A0A5B9W2I4"/>